<sequence length="48" mass="5050">MDSAFRARTPVPGASLPFRQTLSLPSAAASTAALLRPPAVAARRLECR</sequence>
<proteinExistence type="predicted"/>
<name>A0A1M5BEJ7_STRHI</name>
<keyword evidence="2" id="KW-1185">Reference proteome</keyword>
<evidence type="ECO:0000313" key="2">
    <source>
        <dbReference type="Proteomes" id="UP000184501"/>
    </source>
</evidence>
<organism evidence="1 2">
    <name type="scientific">Streptoalloteichus hindustanus</name>
    <dbReference type="NCBI Taxonomy" id="2017"/>
    <lineage>
        <taxon>Bacteria</taxon>
        <taxon>Bacillati</taxon>
        <taxon>Actinomycetota</taxon>
        <taxon>Actinomycetes</taxon>
        <taxon>Pseudonocardiales</taxon>
        <taxon>Pseudonocardiaceae</taxon>
        <taxon>Streptoalloteichus</taxon>
    </lineage>
</organism>
<gene>
    <name evidence="1" type="ORF">SAMN05444320_103521</name>
</gene>
<dbReference type="AlphaFoldDB" id="A0A1M5BEJ7"/>
<dbReference type="STRING" id="2017.SAMN05444320_103521"/>
<reference evidence="1 2" key="1">
    <citation type="submission" date="2016-11" db="EMBL/GenBank/DDBJ databases">
        <authorList>
            <person name="Jaros S."/>
            <person name="Januszkiewicz K."/>
            <person name="Wedrychowicz H."/>
        </authorList>
    </citation>
    <scope>NUCLEOTIDE SEQUENCE [LARGE SCALE GENOMIC DNA]</scope>
    <source>
        <strain evidence="1 2">DSM 44523</strain>
    </source>
</reference>
<accession>A0A1M5BEJ7</accession>
<evidence type="ECO:0000313" key="1">
    <source>
        <dbReference type="EMBL" id="SHF40592.1"/>
    </source>
</evidence>
<protein>
    <submittedName>
        <fullName evidence="1">Uncharacterized protein</fullName>
    </submittedName>
</protein>
<dbReference type="Proteomes" id="UP000184501">
    <property type="component" value="Unassembled WGS sequence"/>
</dbReference>
<dbReference type="EMBL" id="FQVN01000003">
    <property type="protein sequence ID" value="SHF40592.1"/>
    <property type="molecule type" value="Genomic_DNA"/>
</dbReference>